<feature type="binding site" evidence="7">
    <location>
        <position position="128"/>
    </location>
    <ligand>
        <name>Zn(2+)</name>
        <dbReference type="ChEBI" id="CHEBI:29105"/>
        <label>2</label>
    </ligand>
</feature>
<evidence type="ECO:0000256" key="6">
    <source>
        <dbReference type="ARBA" id="ARBA00022833"/>
    </source>
</evidence>
<dbReference type="GO" id="GO:0046872">
    <property type="term" value="F:metal ion binding"/>
    <property type="evidence" value="ECO:0007669"/>
    <property type="project" value="UniProtKB-KW"/>
</dbReference>
<evidence type="ECO:0000256" key="2">
    <source>
        <dbReference type="ARBA" id="ARBA00004963"/>
    </source>
</evidence>
<dbReference type="Proteomes" id="UP000519004">
    <property type="component" value="Unassembled WGS sequence"/>
</dbReference>
<evidence type="ECO:0000256" key="7">
    <source>
        <dbReference type="HAMAP-Rule" id="MF_01374"/>
    </source>
</evidence>
<dbReference type="Pfam" id="PF00753">
    <property type="entry name" value="Lactamase_B"/>
    <property type="match status" value="1"/>
</dbReference>
<sequence>MLALHALPAFQDNYVWTLTDERGHALVVDPGEARPVLEAARRGLRPVAILLTHHHADHVGGAAELLAHFAIPCFAPADERIDIPGERVAEGERVRIDALGLDFDVLEVPGHTRSHIAFHGHGHLFCGDTLFSLGCGRLFEGSPAQMLDSLDKLAALPEDSLVCCAHEYTLANARFALTVDPGNAALRARADQARAQRQLARPTLPVPLASERQCNPFLRCHEAAIREAVARHTGSMPEDRLATFAALRRWKDGFRA</sequence>
<gene>
    <name evidence="7" type="primary">gloB</name>
    <name evidence="9" type="ORF">HNQ58_001153</name>
</gene>
<dbReference type="Gene3D" id="3.60.15.10">
    <property type="entry name" value="Ribonuclease Z/Hydroxyacylglutathione hydrolase-like"/>
    <property type="match status" value="1"/>
</dbReference>
<comment type="caution">
    <text evidence="9">The sequence shown here is derived from an EMBL/GenBank/DDBJ whole genome shotgun (WGS) entry which is preliminary data.</text>
</comment>
<evidence type="ECO:0000259" key="8">
    <source>
        <dbReference type="SMART" id="SM00849"/>
    </source>
</evidence>
<protein>
    <recommendedName>
        <fullName evidence="7">Hydroxyacylglutathione hydrolase</fullName>
        <ecNumber evidence="7">3.1.2.6</ecNumber>
    </recommendedName>
    <alternativeName>
        <fullName evidence="7">Glyoxalase II</fullName>
        <shortName evidence="7">Glx II</shortName>
    </alternativeName>
</protein>
<evidence type="ECO:0000256" key="4">
    <source>
        <dbReference type="ARBA" id="ARBA00022723"/>
    </source>
</evidence>
<name>A0A7W7XZF2_9GAMM</name>
<evidence type="ECO:0000256" key="5">
    <source>
        <dbReference type="ARBA" id="ARBA00022801"/>
    </source>
</evidence>
<dbReference type="SUPFAM" id="SSF56281">
    <property type="entry name" value="Metallo-hydrolase/oxidoreductase"/>
    <property type="match status" value="1"/>
</dbReference>
<dbReference type="SMART" id="SM00849">
    <property type="entry name" value="Lactamase_B"/>
    <property type="match status" value="1"/>
</dbReference>
<comment type="similarity">
    <text evidence="3 7">Belongs to the metallo-beta-lactamase superfamily. Glyoxalase II family.</text>
</comment>
<comment type="pathway">
    <text evidence="2 7">Secondary metabolite metabolism; methylglyoxal degradation; (R)-lactate from methylglyoxal: step 2/2.</text>
</comment>
<comment type="subunit">
    <text evidence="7">Monomer.</text>
</comment>
<dbReference type="CDD" id="cd07723">
    <property type="entry name" value="hydroxyacylglutathione_hydrolase_MBL-fold"/>
    <property type="match status" value="1"/>
</dbReference>
<dbReference type="EMBL" id="JACHHX010000006">
    <property type="protein sequence ID" value="MBB5015267.1"/>
    <property type="molecule type" value="Genomic_DNA"/>
</dbReference>
<feature type="binding site" evidence="7">
    <location>
        <position position="128"/>
    </location>
    <ligand>
        <name>Zn(2+)</name>
        <dbReference type="ChEBI" id="CHEBI:29105"/>
        <label>1</label>
    </ligand>
</feature>
<dbReference type="PIRSF" id="PIRSF005457">
    <property type="entry name" value="Glx"/>
    <property type="match status" value="1"/>
</dbReference>
<comment type="function">
    <text evidence="7">Thiolesterase that catalyzes the hydrolysis of S-D-lactoyl-glutathione to form glutathione and D-lactic acid.</text>
</comment>
<evidence type="ECO:0000313" key="9">
    <source>
        <dbReference type="EMBL" id="MBB5015267.1"/>
    </source>
</evidence>
<comment type="cofactor">
    <cofactor evidence="7">
        <name>Zn(2+)</name>
        <dbReference type="ChEBI" id="CHEBI:29105"/>
    </cofactor>
    <text evidence="7">Binds 2 Zn(2+) ions per subunit.</text>
</comment>
<dbReference type="NCBIfam" id="TIGR03413">
    <property type="entry name" value="GSH_gloB"/>
    <property type="match status" value="1"/>
</dbReference>
<dbReference type="Pfam" id="PF16123">
    <property type="entry name" value="HAGH_C"/>
    <property type="match status" value="1"/>
</dbReference>
<organism evidence="9 10">
    <name type="scientific">Rehaibacterium terrae</name>
    <dbReference type="NCBI Taxonomy" id="1341696"/>
    <lineage>
        <taxon>Bacteria</taxon>
        <taxon>Pseudomonadati</taxon>
        <taxon>Pseudomonadota</taxon>
        <taxon>Gammaproteobacteria</taxon>
        <taxon>Lysobacterales</taxon>
        <taxon>Lysobacteraceae</taxon>
        <taxon>Rehaibacterium</taxon>
    </lineage>
</organism>
<evidence type="ECO:0000313" key="10">
    <source>
        <dbReference type="Proteomes" id="UP000519004"/>
    </source>
</evidence>
<comment type="catalytic activity">
    <reaction evidence="1 7">
        <text>an S-(2-hydroxyacyl)glutathione + H2O = a 2-hydroxy carboxylate + glutathione + H(+)</text>
        <dbReference type="Rhea" id="RHEA:21864"/>
        <dbReference type="ChEBI" id="CHEBI:15377"/>
        <dbReference type="ChEBI" id="CHEBI:15378"/>
        <dbReference type="ChEBI" id="CHEBI:57925"/>
        <dbReference type="ChEBI" id="CHEBI:58896"/>
        <dbReference type="ChEBI" id="CHEBI:71261"/>
        <dbReference type="EC" id="3.1.2.6"/>
    </reaction>
</comment>
<accession>A0A7W7XZF2</accession>
<keyword evidence="10" id="KW-1185">Reference proteome</keyword>
<feature type="domain" description="Metallo-beta-lactamase" evidence="8">
    <location>
        <begin position="12"/>
        <end position="166"/>
    </location>
</feature>
<dbReference type="InterPro" id="IPR032282">
    <property type="entry name" value="HAGH_C"/>
</dbReference>
<evidence type="ECO:0000256" key="1">
    <source>
        <dbReference type="ARBA" id="ARBA00001623"/>
    </source>
</evidence>
<dbReference type="GO" id="GO:0004416">
    <property type="term" value="F:hydroxyacylglutathione hydrolase activity"/>
    <property type="evidence" value="ECO:0007669"/>
    <property type="project" value="UniProtKB-UniRule"/>
</dbReference>
<feature type="binding site" evidence="7">
    <location>
        <position position="55"/>
    </location>
    <ligand>
        <name>Zn(2+)</name>
        <dbReference type="ChEBI" id="CHEBI:29105"/>
        <label>1</label>
    </ligand>
</feature>
<feature type="binding site" evidence="7">
    <location>
        <position position="166"/>
    </location>
    <ligand>
        <name>Zn(2+)</name>
        <dbReference type="ChEBI" id="CHEBI:29105"/>
        <label>2</label>
    </ligand>
</feature>
<feature type="binding site" evidence="7">
    <location>
        <position position="57"/>
    </location>
    <ligand>
        <name>Zn(2+)</name>
        <dbReference type="ChEBI" id="CHEBI:29105"/>
        <label>2</label>
    </ligand>
</feature>
<dbReference type="HAMAP" id="MF_01374">
    <property type="entry name" value="Glyoxalase_2"/>
    <property type="match status" value="1"/>
</dbReference>
<dbReference type="InterPro" id="IPR035680">
    <property type="entry name" value="Clx_II_MBL"/>
</dbReference>
<keyword evidence="5 7" id="KW-0378">Hydrolase</keyword>
<dbReference type="AlphaFoldDB" id="A0A7W7XZF2"/>
<dbReference type="InterPro" id="IPR050110">
    <property type="entry name" value="Glyoxalase_II_hydrolase"/>
</dbReference>
<keyword evidence="4 7" id="KW-0479">Metal-binding</keyword>
<feature type="binding site" evidence="7">
    <location>
        <position position="53"/>
    </location>
    <ligand>
        <name>Zn(2+)</name>
        <dbReference type="ChEBI" id="CHEBI:29105"/>
        <label>1</label>
    </ligand>
</feature>
<dbReference type="GO" id="GO:0019243">
    <property type="term" value="P:methylglyoxal catabolic process to D-lactate via S-lactoyl-glutathione"/>
    <property type="evidence" value="ECO:0007669"/>
    <property type="project" value="UniProtKB-UniRule"/>
</dbReference>
<feature type="binding site" evidence="7">
    <location>
        <position position="58"/>
    </location>
    <ligand>
        <name>Zn(2+)</name>
        <dbReference type="ChEBI" id="CHEBI:29105"/>
        <label>2</label>
    </ligand>
</feature>
<dbReference type="EC" id="3.1.2.6" evidence="7"/>
<dbReference type="UniPathway" id="UPA00619">
    <property type="reaction ID" value="UER00676"/>
</dbReference>
<dbReference type="PANTHER" id="PTHR43705">
    <property type="entry name" value="HYDROXYACYLGLUTATHIONE HYDROLASE"/>
    <property type="match status" value="1"/>
</dbReference>
<dbReference type="InterPro" id="IPR036866">
    <property type="entry name" value="RibonucZ/Hydroxyglut_hydro"/>
</dbReference>
<reference evidence="9 10" key="1">
    <citation type="submission" date="2020-08" db="EMBL/GenBank/DDBJ databases">
        <title>Genomic Encyclopedia of Type Strains, Phase IV (KMG-IV): sequencing the most valuable type-strain genomes for metagenomic binning, comparative biology and taxonomic classification.</title>
        <authorList>
            <person name="Goeker M."/>
        </authorList>
    </citation>
    <scope>NUCLEOTIDE SEQUENCE [LARGE SCALE GENOMIC DNA]</scope>
    <source>
        <strain evidence="9 10">DSM 25897</strain>
    </source>
</reference>
<proteinExistence type="inferred from homology"/>
<dbReference type="PANTHER" id="PTHR43705:SF1">
    <property type="entry name" value="HYDROXYACYLGLUTATHIONE HYDROLASE GLOB"/>
    <property type="match status" value="1"/>
</dbReference>
<evidence type="ECO:0000256" key="3">
    <source>
        <dbReference type="ARBA" id="ARBA00006759"/>
    </source>
</evidence>
<keyword evidence="6 7" id="KW-0862">Zinc</keyword>
<dbReference type="RefSeq" id="WP_183947896.1">
    <property type="nucleotide sequence ID" value="NZ_JACHHX010000006.1"/>
</dbReference>
<dbReference type="InterPro" id="IPR001279">
    <property type="entry name" value="Metallo-B-lactamas"/>
</dbReference>
<feature type="binding site" evidence="7">
    <location>
        <position position="111"/>
    </location>
    <ligand>
        <name>Zn(2+)</name>
        <dbReference type="ChEBI" id="CHEBI:29105"/>
        <label>1</label>
    </ligand>
</feature>
<dbReference type="InterPro" id="IPR017782">
    <property type="entry name" value="Hydroxyacylglutathione_Hdrlase"/>
</dbReference>